<accession>A0A1G8R3S1</accession>
<dbReference type="Proteomes" id="UP000198525">
    <property type="component" value="Unassembled WGS sequence"/>
</dbReference>
<proteinExistence type="predicted"/>
<gene>
    <name evidence="2" type="ORF">SAMN04487954_10387</name>
</gene>
<evidence type="ECO:0000313" key="3">
    <source>
        <dbReference type="Proteomes" id="UP000198525"/>
    </source>
</evidence>
<dbReference type="RefSeq" id="WP_176761457.1">
    <property type="nucleotide sequence ID" value="NZ_FNES01000003.1"/>
</dbReference>
<keyword evidence="1" id="KW-0812">Transmembrane</keyword>
<keyword evidence="1" id="KW-0472">Membrane</keyword>
<dbReference type="STRING" id="376427.SAMN04487954_10387"/>
<organism evidence="2 3">
    <name type="scientific">Billgrantia gudaonensis</name>
    <dbReference type="NCBI Taxonomy" id="376427"/>
    <lineage>
        <taxon>Bacteria</taxon>
        <taxon>Pseudomonadati</taxon>
        <taxon>Pseudomonadota</taxon>
        <taxon>Gammaproteobacteria</taxon>
        <taxon>Oceanospirillales</taxon>
        <taxon>Halomonadaceae</taxon>
        <taxon>Billgrantia</taxon>
    </lineage>
</organism>
<feature type="transmembrane region" description="Helical" evidence="1">
    <location>
        <begin position="30"/>
        <end position="46"/>
    </location>
</feature>
<keyword evidence="3" id="KW-1185">Reference proteome</keyword>
<sequence>MTDKILAGVALLGLLAFLITVPIFVPHVDLILFTLGCLSLAAYDFWRELFSRR</sequence>
<reference evidence="2 3" key="1">
    <citation type="submission" date="2016-10" db="EMBL/GenBank/DDBJ databases">
        <authorList>
            <person name="de Groot N.N."/>
        </authorList>
    </citation>
    <scope>NUCLEOTIDE SEQUENCE [LARGE SCALE GENOMIC DNA]</scope>
    <source>
        <strain evidence="2 3">CGMCC 1.6133</strain>
    </source>
</reference>
<name>A0A1G8R3S1_9GAMM</name>
<evidence type="ECO:0000256" key="1">
    <source>
        <dbReference type="SAM" id="Phobius"/>
    </source>
</evidence>
<keyword evidence="1" id="KW-1133">Transmembrane helix</keyword>
<protein>
    <submittedName>
        <fullName evidence="2">Uncharacterized protein</fullName>
    </submittedName>
</protein>
<feature type="transmembrane region" description="Helical" evidence="1">
    <location>
        <begin position="5"/>
        <end position="24"/>
    </location>
</feature>
<evidence type="ECO:0000313" key="2">
    <source>
        <dbReference type="EMBL" id="SDJ11619.1"/>
    </source>
</evidence>
<dbReference type="AlphaFoldDB" id="A0A1G8R3S1"/>
<dbReference type="EMBL" id="FNES01000003">
    <property type="protein sequence ID" value="SDJ11619.1"/>
    <property type="molecule type" value="Genomic_DNA"/>
</dbReference>